<dbReference type="GO" id="GO:0004519">
    <property type="term" value="F:endonuclease activity"/>
    <property type="evidence" value="ECO:0007669"/>
    <property type="project" value="UniProtKB-KW"/>
</dbReference>
<evidence type="ECO:0000256" key="1">
    <source>
        <dbReference type="SAM" id="Phobius"/>
    </source>
</evidence>
<feature type="transmembrane region" description="Helical" evidence="1">
    <location>
        <begin position="29"/>
        <end position="52"/>
    </location>
</feature>
<comment type="caution">
    <text evidence="3">The sequence shown here is derived from an EMBL/GenBank/DDBJ whole genome shotgun (WGS) entry which is preliminary data.</text>
</comment>
<evidence type="ECO:0000313" key="4">
    <source>
        <dbReference type="Proteomes" id="UP001526201"/>
    </source>
</evidence>
<keyword evidence="4" id="KW-1185">Reference proteome</keyword>
<evidence type="ECO:0000313" key="3">
    <source>
        <dbReference type="EMBL" id="MCV7229629.1"/>
    </source>
</evidence>
<dbReference type="PROSITE" id="PS51257">
    <property type="entry name" value="PROKAR_LIPOPROTEIN"/>
    <property type="match status" value="1"/>
</dbReference>
<dbReference type="EMBL" id="JACKTY010000046">
    <property type="protein sequence ID" value="MCV7229629.1"/>
    <property type="molecule type" value="Genomic_DNA"/>
</dbReference>
<organism evidence="3 4">
    <name type="scientific">Mycolicibacterium komossense</name>
    <dbReference type="NCBI Taxonomy" id="1779"/>
    <lineage>
        <taxon>Bacteria</taxon>
        <taxon>Bacillati</taxon>
        <taxon>Actinomycetota</taxon>
        <taxon>Actinomycetes</taxon>
        <taxon>Mycobacteriales</taxon>
        <taxon>Mycobacteriaceae</taxon>
        <taxon>Mycolicibacterium</taxon>
    </lineage>
</organism>
<keyword evidence="1" id="KW-1133">Transmembrane helix</keyword>
<keyword evidence="1" id="KW-0472">Membrane</keyword>
<keyword evidence="1" id="KW-0812">Transmembrane</keyword>
<keyword evidence="3" id="KW-0540">Nuclease</keyword>
<name>A0ABT3CJG3_9MYCO</name>
<evidence type="ECO:0000259" key="2">
    <source>
        <dbReference type="Pfam" id="PF03372"/>
    </source>
</evidence>
<dbReference type="Gene3D" id="3.60.10.10">
    <property type="entry name" value="Endonuclease/exonuclease/phosphatase"/>
    <property type="match status" value="1"/>
</dbReference>
<dbReference type="RefSeq" id="WP_264070889.1">
    <property type="nucleotide sequence ID" value="NZ_JACKTY010000046.1"/>
</dbReference>
<keyword evidence="3" id="KW-0255">Endonuclease</keyword>
<accession>A0ABT3CJG3</accession>
<gene>
    <name evidence="3" type="ORF">H7J73_26825</name>
</gene>
<sequence>MPKTAIGLVALAIACWALASRYLPVTNHLVLLSAALSPYLMVGAPVAAIVLLLAGRWWLVTIAVASTAAMLAVELPLYLSSDTAQPDGITIRVMTANLRLGLADAGQFVKSADAQADILAVQELTPREVARLNDAGLDATFRYRWLDPRPGASGGGLWSRFPTYDNKRIGGYTMALVSGRIRLGDRAIDPTVLVMHLPGPWPQPIDDWRRDITRLPATLDETAAAASGGAVIAAGDLNSTSDMRTFRALLGSGYRDAAEQSGAGIKPTFPADWPPPPFVAIDHVLTRNCTATSLRTVTIPGSDHLGVVVSVVV</sequence>
<feature type="transmembrane region" description="Helical" evidence="1">
    <location>
        <begin position="57"/>
        <end position="79"/>
    </location>
</feature>
<dbReference type="InterPro" id="IPR005135">
    <property type="entry name" value="Endo/exonuclease/phosphatase"/>
</dbReference>
<dbReference type="Proteomes" id="UP001526201">
    <property type="component" value="Unassembled WGS sequence"/>
</dbReference>
<reference evidence="3 4" key="1">
    <citation type="journal article" date="2022" name="BMC Genomics">
        <title>Comparative genome analysis of mycobacteria focusing on tRNA and non-coding RNA.</title>
        <authorList>
            <person name="Behra P.R.K."/>
            <person name="Pettersson B.M.F."/>
            <person name="Ramesh M."/>
            <person name="Das S."/>
            <person name="Dasgupta S."/>
            <person name="Kirsebom L.A."/>
        </authorList>
    </citation>
    <scope>NUCLEOTIDE SEQUENCE [LARGE SCALE GENOMIC DNA]</scope>
    <source>
        <strain evidence="3 4">DSM 44078</strain>
    </source>
</reference>
<feature type="domain" description="Endonuclease/exonuclease/phosphatase" evidence="2">
    <location>
        <begin position="94"/>
        <end position="304"/>
    </location>
</feature>
<dbReference type="SUPFAM" id="SSF56219">
    <property type="entry name" value="DNase I-like"/>
    <property type="match status" value="1"/>
</dbReference>
<keyword evidence="3" id="KW-0378">Hydrolase</keyword>
<protein>
    <submittedName>
        <fullName evidence="3">Endonuclease/exonuclease/phosphatase family protein</fullName>
    </submittedName>
</protein>
<dbReference type="Pfam" id="PF03372">
    <property type="entry name" value="Exo_endo_phos"/>
    <property type="match status" value="1"/>
</dbReference>
<dbReference type="InterPro" id="IPR036691">
    <property type="entry name" value="Endo/exonu/phosph_ase_sf"/>
</dbReference>
<proteinExistence type="predicted"/>